<dbReference type="GO" id="GO:0004553">
    <property type="term" value="F:hydrolase activity, hydrolyzing O-glycosyl compounds"/>
    <property type="evidence" value="ECO:0007669"/>
    <property type="project" value="InterPro"/>
</dbReference>
<dbReference type="Pfam" id="PF00232">
    <property type="entry name" value="Glyco_hydro_1"/>
    <property type="match status" value="1"/>
</dbReference>
<dbReference type="InterPro" id="IPR017853">
    <property type="entry name" value="GH"/>
</dbReference>
<dbReference type="InterPro" id="IPR001360">
    <property type="entry name" value="Glyco_hydro_1"/>
</dbReference>
<dbReference type="AlphaFoldDB" id="A0A852TKL5"/>
<accession>A0A852TKL5</accession>
<dbReference type="Proteomes" id="UP000548423">
    <property type="component" value="Unassembled WGS sequence"/>
</dbReference>
<dbReference type="EMBL" id="JACCBX010000020">
    <property type="protein sequence ID" value="NYE09323.1"/>
    <property type="molecule type" value="Genomic_DNA"/>
</dbReference>
<dbReference type="GO" id="GO:0005975">
    <property type="term" value="P:carbohydrate metabolic process"/>
    <property type="evidence" value="ECO:0007669"/>
    <property type="project" value="InterPro"/>
</dbReference>
<dbReference type="SUPFAM" id="SSF51445">
    <property type="entry name" value="(Trans)glycosidases"/>
    <property type="match status" value="1"/>
</dbReference>
<dbReference type="Gene3D" id="3.20.20.80">
    <property type="entry name" value="Glycosidases"/>
    <property type="match status" value="1"/>
</dbReference>
<proteinExistence type="predicted"/>
<reference evidence="2" key="1">
    <citation type="submission" date="2020-07" db="EMBL/GenBank/DDBJ databases">
        <authorList>
            <person name="Partida-Martinez L."/>
            <person name="Huntemann M."/>
            <person name="Clum A."/>
            <person name="Wang J."/>
            <person name="Palaniappan K."/>
            <person name="Ritter S."/>
            <person name="Chen I.-M."/>
            <person name="Stamatis D."/>
            <person name="Reddy T."/>
            <person name="O'Malley R."/>
            <person name="Daum C."/>
            <person name="Shapiro N."/>
            <person name="Ivanova N."/>
            <person name="Kyrpides N."/>
            <person name="Woyke T."/>
        </authorList>
    </citation>
    <scope>NUCLEOTIDE SEQUENCE [LARGE SCALE GENOMIC DNA]</scope>
    <source>
        <strain evidence="2">AT2.8</strain>
    </source>
</reference>
<sequence>MECHEKARQVIKKIKPNIKVGITFSLYDHQTLTGGEESVKKEQVDDFLDYIAYLQEDDFLDVQNYSRKIHGPDGVIKPDGNTRLTKMGYEYYPETLGNVLRFVSKHWDKPILVTENGVSTDYDEQRVEFIERALKGVHECMEEGIQV</sequence>
<reference evidence="2" key="2">
    <citation type="submission" date="2020-08" db="EMBL/GenBank/DDBJ databases">
        <title>The Agave Microbiome: Exploring the role of microbial communities in plant adaptations to desert environments.</title>
        <authorList>
            <person name="Partida-Martinez L.P."/>
        </authorList>
    </citation>
    <scope>NUCLEOTIDE SEQUENCE [LARGE SCALE GENOMIC DNA]</scope>
    <source>
        <strain evidence="2">AT2.8</strain>
    </source>
</reference>
<evidence type="ECO:0000313" key="2">
    <source>
        <dbReference type="Proteomes" id="UP000548423"/>
    </source>
</evidence>
<comment type="caution">
    <text evidence="1">The sequence shown here is derived from an EMBL/GenBank/DDBJ whole genome shotgun (WGS) entry which is preliminary data.</text>
</comment>
<evidence type="ECO:0000313" key="1">
    <source>
        <dbReference type="EMBL" id="NYE09323.1"/>
    </source>
</evidence>
<organism evidence="1 2">
    <name type="scientific">Neobacillus niacini</name>
    <dbReference type="NCBI Taxonomy" id="86668"/>
    <lineage>
        <taxon>Bacteria</taxon>
        <taxon>Bacillati</taxon>
        <taxon>Bacillota</taxon>
        <taxon>Bacilli</taxon>
        <taxon>Bacillales</taxon>
        <taxon>Bacillaceae</taxon>
        <taxon>Neobacillus</taxon>
    </lineage>
</organism>
<protein>
    <submittedName>
        <fullName evidence="1">Beta-glucosidase/6-phospho-beta-glucosidase/beta-galactosidase</fullName>
    </submittedName>
</protein>
<gene>
    <name evidence="1" type="ORF">F4694_006194</name>
</gene>
<name>A0A852TKL5_9BACI</name>